<comment type="caution">
    <text evidence="2">The sequence shown here is derived from an EMBL/GenBank/DDBJ whole genome shotgun (WGS) entry which is preliminary data.</text>
</comment>
<dbReference type="EMBL" id="JABXYK010000003">
    <property type="protein sequence ID" value="NVP54750.1"/>
    <property type="molecule type" value="Genomic_DNA"/>
</dbReference>
<sequence>MSWRMPSEELKKVLDVPVMETASEQEVVDALTADAIISAHLYPGRRISYSRREAYWQNRARYTGPAFRRSTVIKAVDALVAKGILIEHDRRPAGKRGIQSSYLPNPMLVAFEMPKLNRKRGETIILRDKNGDMLAYKDTPQTRDSRYVLEKVNDVLEKTRFTVEGEGVVTDGQWTRIEDRVFSTSATAMHRVFNQGVWTSGGRFYAGFWQTMRGRHRHTILIDGERTEEVDYDYLHARIIYAWAKKKLVGDPYIIEGFPRNVAKRAFFIIVNAEGYLAAKGAVANYLEKKGLDRKLAAKLIAVMKARHAPVEKYFHSGIGLELQNLDAKMAEYVLREMTVRKGVPCLPIHDSFIVPAGQVKNLVRTMKAAYEKFVGRSNSGVCSLKSVATSDSTKSKTCRLDSPHLHNPPFTTPSEVKDRTPVLGDSVLQNREPRSSKSVSSVAVGTGSSILVDSKEDPKAEQLGVKRRPMPEFMRKAMEDRKKAWKQKEARKQAIRESRQRGRQLVYGGKDGSVVVQTV</sequence>
<evidence type="ECO:0000313" key="3">
    <source>
        <dbReference type="Proteomes" id="UP000659172"/>
    </source>
</evidence>
<feature type="region of interest" description="Disordered" evidence="1">
    <location>
        <begin position="393"/>
        <end position="422"/>
    </location>
</feature>
<gene>
    <name evidence="2" type="ORF">HV823_05725</name>
</gene>
<evidence type="ECO:0000256" key="1">
    <source>
        <dbReference type="SAM" id="MobiDB-lite"/>
    </source>
</evidence>
<accession>A0ABX2QAS9</accession>
<dbReference type="Proteomes" id="UP000659172">
    <property type="component" value="Unassembled WGS sequence"/>
</dbReference>
<protein>
    <recommendedName>
        <fullName evidence="4">DNA-directed RNA polymerase</fullName>
    </recommendedName>
</protein>
<reference evidence="2 3" key="1">
    <citation type="submission" date="2020-06" db="EMBL/GenBank/DDBJ databases">
        <title>Rhizobium sp.nov. isolated from the tomato plant.</title>
        <authorList>
            <person name="Thin K.K."/>
            <person name="Zhang X."/>
            <person name="He S."/>
        </authorList>
    </citation>
    <scope>NUCLEOTIDE SEQUENCE [LARGE SCALE GENOMIC DNA]</scope>
    <source>
        <strain evidence="2 3">DBTS2</strain>
    </source>
</reference>
<dbReference type="RefSeq" id="WP_142172755.1">
    <property type="nucleotide sequence ID" value="NZ_JABXYK010000003.1"/>
</dbReference>
<evidence type="ECO:0000313" key="2">
    <source>
        <dbReference type="EMBL" id="NVP54750.1"/>
    </source>
</evidence>
<evidence type="ECO:0008006" key="4">
    <source>
        <dbReference type="Google" id="ProtNLM"/>
    </source>
</evidence>
<keyword evidence="3" id="KW-1185">Reference proteome</keyword>
<organism evidence="2 3">
    <name type="scientific">Mycoplana rhizolycopersici</name>
    <dbReference type="NCBI Taxonomy" id="2746702"/>
    <lineage>
        <taxon>Bacteria</taxon>
        <taxon>Pseudomonadati</taxon>
        <taxon>Pseudomonadota</taxon>
        <taxon>Alphaproteobacteria</taxon>
        <taxon>Hyphomicrobiales</taxon>
        <taxon>Rhizobiaceae</taxon>
        <taxon>Mycoplana</taxon>
    </lineage>
</organism>
<proteinExistence type="predicted"/>
<name>A0ABX2QAS9_9HYPH</name>